<sequence length="203" mass="21768">MELDHIAVSAGTLAEATAHVQSALGVPLQQGGEHAVFHTHNTLLGLEDGLYLEAIAVNPAAPTPDRPRWFDLDRFSGSPRLTNWICRCADLDATLASLPDGFGAPVSLQRGDLRWRMAVPADGVLPFDNCAPALIEWEGDVHPAPLLTQQGARLDRLTVRHPRAADLQSMLASHLNDPRVQFEAGAAGLEAQFTVAGVAKALY</sequence>
<evidence type="ECO:0000313" key="2">
    <source>
        <dbReference type="EMBL" id="NEK21316.1"/>
    </source>
</evidence>
<protein>
    <submittedName>
        <fullName evidence="2">VOC family protein</fullName>
    </submittedName>
</protein>
<evidence type="ECO:0000313" key="3">
    <source>
        <dbReference type="Proteomes" id="UP000468591"/>
    </source>
</evidence>
<dbReference type="InterPro" id="IPR025870">
    <property type="entry name" value="Glyoxalase-like_dom"/>
</dbReference>
<gene>
    <name evidence="2" type="ORF">GV827_02725</name>
</gene>
<dbReference type="InterPro" id="IPR029068">
    <property type="entry name" value="Glyas_Bleomycin-R_OHBP_Dase"/>
</dbReference>
<keyword evidence="3" id="KW-1185">Reference proteome</keyword>
<reference evidence="2 3" key="1">
    <citation type="submission" date="2020-01" db="EMBL/GenBank/DDBJ databases">
        <title>Sulfitobacter sediminilitoris sp. nov., isolated from a tidal flat.</title>
        <authorList>
            <person name="Park S."/>
            <person name="Yoon J.-H."/>
        </authorList>
    </citation>
    <scope>NUCLEOTIDE SEQUENCE [LARGE SCALE GENOMIC DNA]</scope>
    <source>
        <strain evidence="2 3">JBTF-M27</strain>
    </source>
</reference>
<organism evidence="2 3">
    <name type="scientific">Sulfitobacter sediminilitoris</name>
    <dbReference type="NCBI Taxonomy" id="2698830"/>
    <lineage>
        <taxon>Bacteria</taxon>
        <taxon>Pseudomonadati</taxon>
        <taxon>Pseudomonadota</taxon>
        <taxon>Alphaproteobacteria</taxon>
        <taxon>Rhodobacterales</taxon>
        <taxon>Roseobacteraceae</taxon>
        <taxon>Sulfitobacter</taxon>
    </lineage>
</organism>
<dbReference type="Gene3D" id="3.10.180.10">
    <property type="entry name" value="2,3-Dihydroxybiphenyl 1,2-Dioxygenase, domain 1"/>
    <property type="match status" value="1"/>
</dbReference>
<dbReference type="AlphaFoldDB" id="A0A6P0C823"/>
<name>A0A6P0C823_9RHOB</name>
<dbReference type="Proteomes" id="UP000468591">
    <property type="component" value="Unassembled WGS sequence"/>
</dbReference>
<proteinExistence type="predicted"/>
<dbReference type="RefSeq" id="WP_164352210.1">
    <property type="nucleotide sequence ID" value="NZ_JAABNT010000001.1"/>
</dbReference>
<feature type="domain" description="Glyoxalase-like" evidence="1">
    <location>
        <begin position="3"/>
        <end position="173"/>
    </location>
</feature>
<dbReference type="EMBL" id="JAABNT010000001">
    <property type="protein sequence ID" value="NEK21316.1"/>
    <property type="molecule type" value="Genomic_DNA"/>
</dbReference>
<comment type="caution">
    <text evidence="2">The sequence shown here is derived from an EMBL/GenBank/DDBJ whole genome shotgun (WGS) entry which is preliminary data.</text>
</comment>
<accession>A0A6P0C823</accession>
<evidence type="ECO:0000259" key="1">
    <source>
        <dbReference type="Pfam" id="PF13468"/>
    </source>
</evidence>
<dbReference type="Pfam" id="PF13468">
    <property type="entry name" value="Glyoxalase_3"/>
    <property type="match status" value="1"/>
</dbReference>